<dbReference type="PANTHER" id="PTHR11670">
    <property type="entry name" value="ACONITASE/IRON-RESPONSIVE ELEMENT FAMILY MEMBER"/>
    <property type="match status" value="1"/>
</dbReference>
<evidence type="ECO:0000256" key="2">
    <source>
        <dbReference type="ARBA" id="ARBA00007185"/>
    </source>
</evidence>
<dbReference type="EMBL" id="JAAPAO010000155">
    <property type="protein sequence ID" value="KAF4670288.1"/>
    <property type="molecule type" value="Genomic_DNA"/>
</dbReference>
<dbReference type="InterPro" id="IPR001045">
    <property type="entry name" value="Spermi_synthase"/>
</dbReference>
<dbReference type="PRINTS" id="PR00415">
    <property type="entry name" value="ACONITASE"/>
</dbReference>
<comment type="catalytic activity">
    <reaction evidence="11">
        <text>citrate = D-threo-isocitrate</text>
        <dbReference type="Rhea" id="RHEA:10336"/>
        <dbReference type="ChEBI" id="CHEBI:15562"/>
        <dbReference type="ChEBI" id="CHEBI:16947"/>
        <dbReference type="EC" id="4.2.1.3"/>
    </reaction>
</comment>
<name>A0A7J6MFD1_PERCH</name>
<dbReference type="InterPro" id="IPR029063">
    <property type="entry name" value="SAM-dependent_MTases_sf"/>
</dbReference>
<dbReference type="SUPFAM" id="SSF53732">
    <property type="entry name" value="Aconitase iron-sulfur domain"/>
    <property type="match status" value="2"/>
</dbReference>
<evidence type="ECO:0000256" key="6">
    <source>
        <dbReference type="ARBA" id="ARBA00022723"/>
    </source>
</evidence>
<comment type="cofactor">
    <cofactor evidence="1">
        <name>[4Fe-4S] cluster</name>
        <dbReference type="ChEBI" id="CHEBI:49883"/>
    </cofactor>
</comment>
<dbReference type="InterPro" id="IPR000573">
    <property type="entry name" value="AconitaseA/IPMdHydase_ssu_swvl"/>
</dbReference>
<dbReference type="GO" id="GO:0016740">
    <property type="term" value="F:transferase activity"/>
    <property type="evidence" value="ECO:0007669"/>
    <property type="project" value="UniProtKB-UniRule"/>
</dbReference>
<evidence type="ECO:0000313" key="15">
    <source>
        <dbReference type="Proteomes" id="UP000591131"/>
    </source>
</evidence>
<dbReference type="EC" id="4.2.1.3" evidence="4"/>
<dbReference type="InterPro" id="IPR015931">
    <property type="entry name" value="Acnase/IPM_dHydase_lsu_aba_1/3"/>
</dbReference>
<dbReference type="AlphaFoldDB" id="A0A7J6MFD1"/>
<sequence length="1224" mass="135338">MDTVNKCYREKVTPSLYYTVGVDKVLAEGKSDFQDILLIQSKCFGRTLVLDNQVQSCETDEACYHETLVHPAMLAHPNPKRVYIGGGGEGATAREILKHKSVEACVMVDLDKKVVDFCREHMTQWNKGVFEDPRFTCYYEDAYQWLVDNVKTDADKFDVIVMDICDPLDAGPGWKLYTVEFYKEVLAKFLNKGGILVTQSTGVDLSYPGNPEVTDPYLTIRNTFKAVFGEDKVRSYFADIPSFFYPWGFTVGSEDAAALAKYDRSAEEISAELKQRIGEKKFNELRHYDGITHKHMMALPKAREIHQAFKRKDWACLEDILVREEVTARNAATALHRLSKLKRGSKFLCSTRSRKEEILGKLEVHLNNDCIEPQFLSNVLFAWSSVEDALDPGLCFNVRVVLEEDRLKERLDGQNLANLLWAVASPVAHCEGYAARGRLLAMVVQHAVATASKFGGSGLSAREIAIALWSLGAGYEKNLIDPVAWLGSPSHVLARDVLIGRIANPFHKCYKALGTTGHYYYDLKELGDARLERLPLSIRVLLESAVRNCDEFEVKSSDVENILNWSKTSKTQTEIPFKPARVILQDFTGVPAVVDFAAMRDAMARLGGDSGKINPLVPVDLVIDHSVMADYSRNAEALEKNQELEFQRNRERFGFLKWGAEAFNNLKIVPPGSGIVHQVNLEYLARVVMGADQRSGAVLYPDSLVGTDSHTTMIDGLGVAGWGVGGIEAEAVMLGQAISMVLPEVVGFRLTGKLPPGATATDLVLTCTNMLRKRGVVGKFVEFFGPGCANLSLADRATIANMAPEYGGTMGFFGVDEKSLNYLLQTGRSRGTVSNVEAYLRAQGLFQLYGNNEPEYSGEVMELDLSRIEPCVSGPKREQANARSRTVSNGMTYAALMRECGNLGICTGGEAVYLKDIWPTSDEIAKIEMECVRPEMFRDNYAKVISQNKRWNELQAPSGSQFEWNSHSTYITNPPFFAKTELKPAPVESIKDAYCLLNLGDSITTDHISPAGKITAESPGGRYLIDHGVEPKDFNSYGSRRGNYLVMARGTFANIRLVNKLMGGEVGPKTEYVPTGEKMFVYDAAEKYMNDGKQLVILAGAEYGSGSSRDWAAKGPSLQGVKAVIAKSYERIHRSNLVGMGILPLQFPDGVDADSLGLDGRECYSIDVNGGDLGVGQMLTVRTTSKKCPQFEALVRLDTEVELTYFKHGGILQYVLRKLAAAAE</sequence>
<keyword evidence="7" id="KW-0408">Iron</keyword>
<keyword evidence="9 12" id="KW-0620">Polyamine biosynthesis</keyword>
<evidence type="ECO:0000256" key="10">
    <source>
        <dbReference type="ARBA" id="ARBA00023239"/>
    </source>
</evidence>
<dbReference type="FunFam" id="3.30.499.10:FF:000002">
    <property type="entry name" value="Aconitate hydratase"/>
    <property type="match status" value="1"/>
</dbReference>
<gene>
    <name evidence="14" type="ORF">FOL47_002108</name>
</gene>
<dbReference type="InterPro" id="IPR044137">
    <property type="entry name" value="AcnA_IRP_Swivel"/>
</dbReference>
<keyword evidence="6" id="KW-0479">Metal-binding</keyword>
<dbReference type="Pfam" id="PF00694">
    <property type="entry name" value="Aconitase_C"/>
    <property type="match status" value="1"/>
</dbReference>
<evidence type="ECO:0000256" key="8">
    <source>
        <dbReference type="ARBA" id="ARBA00023014"/>
    </source>
</evidence>
<dbReference type="SUPFAM" id="SSF53335">
    <property type="entry name" value="S-adenosyl-L-methionine-dependent methyltransferases"/>
    <property type="match status" value="1"/>
</dbReference>
<dbReference type="InterPro" id="IPR001030">
    <property type="entry name" value="Acoase/IPM_deHydtase_lsu_aba"/>
</dbReference>
<dbReference type="Gene3D" id="6.10.190.10">
    <property type="match status" value="1"/>
</dbReference>
<dbReference type="InterPro" id="IPR035246">
    <property type="entry name" value="Spermidine_synt_N"/>
</dbReference>
<dbReference type="FunFam" id="3.20.19.10:FF:000001">
    <property type="entry name" value="Aconitate hydratase"/>
    <property type="match status" value="1"/>
</dbReference>
<dbReference type="Pfam" id="PF17284">
    <property type="entry name" value="Spermine_synt_N"/>
    <property type="match status" value="1"/>
</dbReference>
<dbReference type="Gene3D" id="3.20.19.10">
    <property type="entry name" value="Aconitase, domain 4"/>
    <property type="match status" value="1"/>
</dbReference>
<dbReference type="Proteomes" id="UP000591131">
    <property type="component" value="Unassembled WGS sequence"/>
</dbReference>
<dbReference type="InterPro" id="IPR030374">
    <property type="entry name" value="PABS"/>
</dbReference>
<dbReference type="FunFam" id="3.40.50.150:FF:000088">
    <property type="entry name" value="Polyamine aminopropyltransferase"/>
    <property type="match status" value="1"/>
</dbReference>
<dbReference type="PROSITE" id="PS51006">
    <property type="entry name" value="PABS_2"/>
    <property type="match status" value="1"/>
</dbReference>
<feature type="active site" description="Proton acceptor" evidence="12">
    <location>
        <position position="163"/>
    </location>
</feature>
<dbReference type="Gene3D" id="3.30.499.10">
    <property type="entry name" value="Aconitase, domain 3"/>
    <property type="match status" value="1"/>
</dbReference>
<evidence type="ECO:0000256" key="3">
    <source>
        <dbReference type="ARBA" id="ARBA00007867"/>
    </source>
</evidence>
<dbReference type="InterPro" id="IPR036008">
    <property type="entry name" value="Aconitase_4Fe-4S_dom"/>
</dbReference>
<evidence type="ECO:0000256" key="5">
    <source>
        <dbReference type="ARBA" id="ARBA00022679"/>
    </source>
</evidence>
<comment type="caution">
    <text evidence="14">The sequence shown here is derived from an EMBL/GenBank/DDBJ whole genome shotgun (WGS) entry which is preliminary data.</text>
</comment>
<dbReference type="Gene3D" id="2.30.140.10">
    <property type="entry name" value="Spermidine synthase, tetramerisation domain"/>
    <property type="match status" value="1"/>
</dbReference>
<keyword evidence="8" id="KW-0411">Iron-sulfur</keyword>
<evidence type="ECO:0000313" key="14">
    <source>
        <dbReference type="EMBL" id="KAF4670288.1"/>
    </source>
</evidence>
<evidence type="ECO:0000256" key="1">
    <source>
        <dbReference type="ARBA" id="ARBA00001966"/>
    </source>
</evidence>
<dbReference type="GO" id="GO:0072350">
    <property type="term" value="P:tricarboxylic acid metabolic process"/>
    <property type="evidence" value="ECO:0007669"/>
    <property type="project" value="UniProtKB-ARBA"/>
</dbReference>
<evidence type="ECO:0000256" key="7">
    <source>
        <dbReference type="ARBA" id="ARBA00023004"/>
    </source>
</evidence>
<keyword evidence="15" id="KW-1185">Reference proteome</keyword>
<evidence type="ECO:0000256" key="11">
    <source>
        <dbReference type="ARBA" id="ARBA00023501"/>
    </source>
</evidence>
<dbReference type="GO" id="GO:0003994">
    <property type="term" value="F:aconitate hydratase activity"/>
    <property type="evidence" value="ECO:0007669"/>
    <property type="project" value="UniProtKB-EC"/>
</dbReference>
<dbReference type="GO" id="GO:0046872">
    <property type="term" value="F:metal ion binding"/>
    <property type="evidence" value="ECO:0007669"/>
    <property type="project" value="UniProtKB-KW"/>
</dbReference>
<dbReference type="CDD" id="cd01580">
    <property type="entry name" value="AcnA_IRP_Swivel"/>
    <property type="match status" value="1"/>
</dbReference>
<accession>A0A7J6MFD1</accession>
<dbReference type="GO" id="GO:0006596">
    <property type="term" value="P:polyamine biosynthetic process"/>
    <property type="evidence" value="ECO:0007669"/>
    <property type="project" value="UniProtKB-UniRule"/>
</dbReference>
<dbReference type="InterPro" id="IPR037163">
    <property type="entry name" value="Spermidine_synt_N_sf"/>
</dbReference>
<evidence type="ECO:0000256" key="12">
    <source>
        <dbReference type="PROSITE-ProRule" id="PRU00354"/>
    </source>
</evidence>
<dbReference type="InterPro" id="IPR015928">
    <property type="entry name" value="Aconitase/3IPM_dehydase_swvl"/>
</dbReference>
<evidence type="ECO:0000256" key="9">
    <source>
        <dbReference type="ARBA" id="ARBA00023115"/>
    </source>
</evidence>
<evidence type="ECO:0000259" key="13">
    <source>
        <dbReference type="PROSITE" id="PS51006"/>
    </source>
</evidence>
<comment type="similarity">
    <text evidence="2">Belongs to the aconitase/IPM isomerase family.</text>
</comment>
<reference evidence="14 15" key="1">
    <citation type="submission" date="2020-04" db="EMBL/GenBank/DDBJ databases">
        <title>Perkinsus chesapeaki whole genome sequence.</title>
        <authorList>
            <person name="Bogema D.R."/>
        </authorList>
    </citation>
    <scope>NUCLEOTIDE SEQUENCE [LARGE SCALE GENOMIC DNA]</scope>
    <source>
        <strain evidence="14">ATCC PRA-425</strain>
    </source>
</reference>
<proteinExistence type="inferred from homology"/>
<feature type="domain" description="PABS" evidence="13">
    <location>
        <begin position="1"/>
        <end position="254"/>
    </location>
</feature>
<dbReference type="Pfam" id="PF00330">
    <property type="entry name" value="Aconitase"/>
    <property type="match status" value="1"/>
</dbReference>
<dbReference type="Pfam" id="PF01564">
    <property type="entry name" value="Spermine_synth"/>
    <property type="match status" value="1"/>
</dbReference>
<comment type="similarity">
    <text evidence="3">Belongs to the spermidine/spermine synthase family.</text>
</comment>
<keyword evidence="10" id="KW-0456">Lyase</keyword>
<evidence type="ECO:0000256" key="4">
    <source>
        <dbReference type="ARBA" id="ARBA00012926"/>
    </source>
</evidence>
<protein>
    <recommendedName>
        <fullName evidence="4">aconitate hydratase</fullName>
        <ecNumber evidence="4">4.2.1.3</ecNumber>
    </recommendedName>
</protein>
<dbReference type="OrthoDB" id="2279155at2759"/>
<dbReference type="SUPFAM" id="SSF52016">
    <property type="entry name" value="LeuD/IlvD-like"/>
    <property type="match status" value="1"/>
</dbReference>
<dbReference type="HAMAP" id="MF_00198">
    <property type="entry name" value="Spermidine_synth"/>
    <property type="match status" value="1"/>
</dbReference>
<dbReference type="InterPro" id="IPR006249">
    <property type="entry name" value="Aconitase/IRP2"/>
</dbReference>
<keyword evidence="5 12" id="KW-0808">Transferase</keyword>
<organism evidence="14 15">
    <name type="scientific">Perkinsus chesapeaki</name>
    <name type="common">Clam parasite</name>
    <name type="synonym">Perkinsus andrewsi</name>
    <dbReference type="NCBI Taxonomy" id="330153"/>
    <lineage>
        <taxon>Eukaryota</taxon>
        <taxon>Sar</taxon>
        <taxon>Alveolata</taxon>
        <taxon>Perkinsozoa</taxon>
        <taxon>Perkinsea</taxon>
        <taxon>Perkinsida</taxon>
        <taxon>Perkinsidae</taxon>
        <taxon>Perkinsus</taxon>
    </lineage>
</organism>
<dbReference type="Gene3D" id="3.40.50.150">
    <property type="entry name" value="Vaccinia Virus protein VP39"/>
    <property type="match status" value="1"/>
</dbReference>
<dbReference type="GO" id="GO:0051536">
    <property type="term" value="F:iron-sulfur cluster binding"/>
    <property type="evidence" value="ECO:0007669"/>
    <property type="project" value="UniProtKB-KW"/>
</dbReference>